<dbReference type="InterPro" id="IPR055342">
    <property type="entry name" value="MreC_beta-barrel_core"/>
</dbReference>
<dbReference type="Gene3D" id="2.40.10.350">
    <property type="entry name" value="Rod shape-determining protein MreC, domain 2"/>
    <property type="match status" value="1"/>
</dbReference>
<dbReference type="GO" id="GO:0008360">
    <property type="term" value="P:regulation of cell shape"/>
    <property type="evidence" value="ECO:0007669"/>
    <property type="project" value="UniProtKB-KW"/>
</dbReference>
<evidence type="ECO:0000256" key="3">
    <source>
        <dbReference type="ARBA" id="ARBA00022960"/>
    </source>
</evidence>
<dbReference type="Gene3D" id="2.40.10.340">
    <property type="entry name" value="Rod shape-determining protein MreC, domain 1"/>
    <property type="match status" value="1"/>
</dbReference>
<reference evidence="6 7" key="1">
    <citation type="journal article" date="2014" name="Int. J. Syst. Evol. Microbiol.">
        <title>Complete genome sequence of Corynebacterium casei LMG S-19264T (=DSM 44701T), isolated from a smear-ripened cheese.</title>
        <authorList>
            <consortium name="US DOE Joint Genome Institute (JGI-PGF)"/>
            <person name="Walter F."/>
            <person name="Albersmeier A."/>
            <person name="Kalinowski J."/>
            <person name="Ruckert C."/>
        </authorList>
    </citation>
    <scope>NUCLEOTIDE SEQUENCE [LARGE SCALE GENOMIC DNA]</scope>
    <source>
        <strain evidence="6 7">CGMCC 1.15295</strain>
    </source>
</reference>
<dbReference type="PANTHER" id="PTHR34138">
    <property type="entry name" value="CELL SHAPE-DETERMINING PROTEIN MREC"/>
    <property type="match status" value="1"/>
</dbReference>
<dbReference type="RefSeq" id="WP_188605008.1">
    <property type="nucleotide sequence ID" value="NZ_BMIC01000001.1"/>
</dbReference>
<evidence type="ECO:0000259" key="5">
    <source>
        <dbReference type="Pfam" id="PF04085"/>
    </source>
</evidence>
<feature type="domain" description="Rod shape-determining protein MreC beta-barrel core" evidence="5">
    <location>
        <begin position="110"/>
        <end position="258"/>
    </location>
</feature>
<keyword evidence="7" id="KW-1185">Reference proteome</keyword>
<evidence type="ECO:0000256" key="4">
    <source>
        <dbReference type="ARBA" id="ARBA00032089"/>
    </source>
</evidence>
<evidence type="ECO:0000313" key="7">
    <source>
        <dbReference type="Proteomes" id="UP000598120"/>
    </source>
</evidence>
<name>A0A8J2TN85_9FLAO</name>
<dbReference type="Proteomes" id="UP000598120">
    <property type="component" value="Unassembled WGS sequence"/>
</dbReference>
<evidence type="ECO:0000313" key="6">
    <source>
        <dbReference type="EMBL" id="GFZ80092.1"/>
    </source>
</evidence>
<proteinExistence type="inferred from homology"/>
<organism evidence="6 7">
    <name type="scientific">Aquaticitalea lipolytica</name>
    <dbReference type="NCBI Taxonomy" id="1247562"/>
    <lineage>
        <taxon>Bacteria</taxon>
        <taxon>Pseudomonadati</taxon>
        <taxon>Bacteroidota</taxon>
        <taxon>Flavobacteriia</taxon>
        <taxon>Flavobacteriales</taxon>
        <taxon>Flavobacteriaceae</taxon>
        <taxon>Aquaticitalea</taxon>
    </lineage>
</organism>
<dbReference type="NCBIfam" id="NF010532">
    <property type="entry name" value="PRK13922.9-3"/>
    <property type="match status" value="1"/>
</dbReference>
<comment type="similarity">
    <text evidence="1">Belongs to the MreC family.</text>
</comment>
<sequence>MQQIINFVLRNKTFLLFLLLFGVSLFFTIQSHSYHKSKFINSANYVTGGIYKKTNGIKQYFNLKEENEALIEENKKLKTLLFNINIDTLNYTITDSTFLGEYFKFRTASVYKNSYSLSNNYLTINRGKKDNIKQDFGVITSKGIVGIIENTSDNYASVLSILNTKSRINAQLKKTSHIGSLEWNTKSPEFVQMVDVSKFAPVKVGDTIITGGQSTIFPQGILIGSIDSFSLDTGGDTYTINVKLFNDMTNIGHVYIIENLNAEELKSLEQKPNE</sequence>
<dbReference type="EMBL" id="BMIC01000001">
    <property type="protein sequence ID" value="GFZ80092.1"/>
    <property type="molecule type" value="Genomic_DNA"/>
</dbReference>
<protein>
    <recommendedName>
        <fullName evidence="2">Cell shape-determining protein MreC</fullName>
    </recommendedName>
    <alternativeName>
        <fullName evidence="4">Cell shape protein MreC</fullName>
    </alternativeName>
</protein>
<dbReference type="PANTHER" id="PTHR34138:SF1">
    <property type="entry name" value="CELL SHAPE-DETERMINING PROTEIN MREC"/>
    <property type="match status" value="1"/>
</dbReference>
<dbReference type="GO" id="GO:0005886">
    <property type="term" value="C:plasma membrane"/>
    <property type="evidence" value="ECO:0007669"/>
    <property type="project" value="TreeGrafter"/>
</dbReference>
<comment type="caution">
    <text evidence="6">The sequence shown here is derived from an EMBL/GenBank/DDBJ whole genome shotgun (WGS) entry which is preliminary data.</text>
</comment>
<accession>A0A8J2TN85</accession>
<dbReference type="Pfam" id="PF04085">
    <property type="entry name" value="MreC"/>
    <property type="match status" value="1"/>
</dbReference>
<dbReference type="InterPro" id="IPR042177">
    <property type="entry name" value="Cell/Rod_1"/>
</dbReference>
<dbReference type="AlphaFoldDB" id="A0A8J2TN85"/>
<dbReference type="InterPro" id="IPR007221">
    <property type="entry name" value="MreC"/>
</dbReference>
<keyword evidence="3" id="KW-0133">Cell shape</keyword>
<gene>
    <name evidence="6" type="primary">mreC</name>
    <name evidence="6" type="ORF">GCM10011531_07630</name>
</gene>
<evidence type="ECO:0000256" key="2">
    <source>
        <dbReference type="ARBA" id="ARBA00013855"/>
    </source>
</evidence>
<evidence type="ECO:0000256" key="1">
    <source>
        <dbReference type="ARBA" id="ARBA00009369"/>
    </source>
</evidence>
<dbReference type="InterPro" id="IPR042175">
    <property type="entry name" value="Cell/Rod_MreC_2"/>
</dbReference>